<comment type="subcellular location">
    <subcellularLocation>
        <location evidence="1 7">Cell membrane</location>
        <topology evidence="1 7">Multi-pass membrane protein</topology>
    </subcellularLocation>
</comment>
<dbReference type="PANTHER" id="PTHR43386">
    <property type="entry name" value="OLIGOPEPTIDE TRANSPORT SYSTEM PERMEASE PROTEIN APPC"/>
    <property type="match status" value="1"/>
</dbReference>
<keyword evidence="2 7" id="KW-0813">Transport</keyword>
<dbReference type="Proteomes" id="UP000019141">
    <property type="component" value="Unassembled WGS sequence"/>
</dbReference>
<feature type="transmembrane region" description="Helical" evidence="7">
    <location>
        <begin position="269"/>
        <end position="289"/>
    </location>
</feature>
<dbReference type="Gene3D" id="1.10.3720.10">
    <property type="entry name" value="MetI-like"/>
    <property type="match status" value="1"/>
</dbReference>
<keyword evidence="5 7" id="KW-1133">Transmembrane helix</keyword>
<evidence type="ECO:0000256" key="6">
    <source>
        <dbReference type="ARBA" id="ARBA00023136"/>
    </source>
</evidence>
<dbReference type="Pfam" id="PF00528">
    <property type="entry name" value="BPD_transp_1"/>
    <property type="match status" value="1"/>
</dbReference>
<comment type="similarity">
    <text evidence="7">Belongs to the binding-protein-dependent transport system permease family.</text>
</comment>
<dbReference type="InterPro" id="IPR050366">
    <property type="entry name" value="BP-dependent_transpt_permease"/>
</dbReference>
<evidence type="ECO:0000256" key="3">
    <source>
        <dbReference type="ARBA" id="ARBA00022475"/>
    </source>
</evidence>
<dbReference type="InterPro" id="IPR025966">
    <property type="entry name" value="OppC_N"/>
</dbReference>
<reference evidence="9 10" key="1">
    <citation type="journal article" date="2014" name="Nature">
        <title>An environmental bacterial taxon with a large and distinct metabolic repertoire.</title>
        <authorList>
            <person name="Wilson M.C."/>
            <person name="Mori T."/>
            <person name="Ruckert C."/>
            <person name="Uria A.R."/>
            <person name="Helf M.J."/>
            <person name="Takada K."/>
            <person name="Gernert C."/>
            <person name="Steffens U.A."/>
            <person name="Heycke N."/>
            <person name="Schmitt S."/>
            <person name="Rinke C."/>
            <person name="Helfrich E.J."/>
            <person name="Brachmann A.O."/>
            <person name="Gurgui C."/>
            <person name="Wakimoto T."/>
            <person name="Kracht M."/>
            <person name="Crusemann M."/>
            <person name="Hentschel U."/>
            <person name="Abe I."/>
            <person name="Matsunaga S."/>
            <person name="Kalinowski J."/>
            <person name="Takeyama H."/>
            <person name="Piel J."/>
        </authorList>
    </citation>
    <scope>NUCLEOTIDE SEQUENCE [LARGE SCALE GENOMIC DNA]</scope>
    <source>
        <strain evidence="10">TSY1</strain>
    </source>
</reference>
<comment type="caution">
    <text evidence="9">The sequence shown here is derived from an EMBL/GenBank/DDBJ whole genome shotgun (WGS) entry which is preliminary data.</text>
</comment>
<name>W4L876_ENTF1</name>
<evidence type="ECO:0000256" key="7">
    <source>
        <dbReference type="RuleBase" id="RU363032"/>
    </source>
</evidence>
<accession>W4L876</accession>
<evidence type="ECO:0000256" key="5">
    <source>
        <dbReference type="ARBA" id="ARBA00022989"/>
    </source>
</evidence>
<gene>
    <name evidence="9" type="ORF">ETSY1_35645</name>
</gene>
<sequence length="303" mass="31979">MALADQTASGGATAREAIPTEAEWLQGVRGRRLRKLIPIIVGLLMVALMLLAAVFAPALSPFSPSATFQEYALKGPGSGPHILGTDEYGRDLLSRVIWGSRVSLQVGLGAVVVGFIIGVPLGILAGFVGGGTEAIILRLTDMLLAFPTLLLALIIVTALGGSLFNEILAIGVALTPNFIRLARSLALTIRENDYIMAARAIGGTQARVMARHVFPNAVSTLVVIATLYIANAIRTEAGLSFLGLGVPPPTPSWGNILSEGRQFIKCCPWLTTFSGLAIMLAVLAFNIMGDALRDLLDPRLRGE</sequence>
<dbReference type="GO" id="GO:0005886">
    <property type="term" value="C:plasma membrane"/>
    <property type="evidence" value="ECO:0007669"/>
    <property type="project" value="UniProtKB-SubCell"/>
</dbReference>
<evidence type="ECO:0000256" key="4">
    <source>
        <dbReference type="ARBA" id="ARBA00022692"/>
    </source>
</evidence>
<feature type="domain" description="ABC transmembrane type-1" evidence="8">
    <location>
        <begin position="100"/>
        <end position="289"/>
    </location>
</feature>
<keyword evidence="6 7" id="KW-0472">Membrane</keyword>
<evidence type="ECO:0000256" key="1">
    <source>
        <dbReference type="ARBA" id="ARBA00004651"/>
    </source>
</evidence>
<feature type="transmembrane region" description="Helical" evidence="7">
    <location>
        <begin position="142"/>
        <end position="161"/>
    </location>
</feature>
<protein>
    <recommendedName>
        <fullName evidence="8">ABC transmembrane type-1 domain-containing protein</fullName>
    </recommendedName>
</protein>
<dbReference type="Pfam" id="PF12911">
    <property type="entry name" value="OppC_N"/>
    <property type="match status" value="1"/>
</dbReference>
<dbReference type="GO" id="GO:0055085">
    <property type="term" value="P:transmembrane transport"/>
    <property type="evidence" value="ECO:0007669"/>
    <property type="project" value="InterPro"/>
</dbReference>
<dbReference type="EMBL" id="AZHW01001091">
    <property type="protein sequence ID" value="ETW94268.1"/>
    <property type="molecule type" value="Genomic_DNA"/>
</dbReference>
<feature type="transmembrane region" description="Helical" evidence="7">
    <location>
        <begin position="167"/>
        <end position="189"/>
    </location>
</feature>
<evidence type="ECO:0000313" key="10">
    <source>
        <dbReference type="Proteomes" id="UP000019141"/>
    </source>
</evidence>
<dbReference type="SUPFAM" id="SSF161098">
    <property type="entry name" value="MetI-like"/>
    <property type="match status" value="1"/>
</dbReference>
<dbReference type="InterPro" id="IPR035906">
    <property type="entry name" value="MetI-like_sf"/>
</dbReference>
<dbReference type="InterPro" id="IPR000515">
    <property type="entry name" value="MetI-like"/>
</dbReference>
<keyword evidence="3" id="KW-1003">Cell membrane</keyword>
<proteinExistence type="inferred from homology"/>
<dbReference type="PANTHER" id="PTHR43386:SF25">
    <property type="entry name" value="PEPTIDE ABC TRANSPORTER PERMEASE PROTEIN"/>
    <property type="match status" value="1"/>
</dbReference>
<evidence type="ECO:0000256" key="2">
    <source>
        <dbReference type="ARBA" id="ARBA00022448"/>
    </source>
</evidence>
<feature type="transmembrane region" description="Helical" evidence="7">
    <location>
        <begin position="36"/>
        <end position="59"/>
    </location>
</feature>
<feature type="transmembrane region" description="Helical" evidence="7">
    <location>
        <begin position="213"/>
        <end position="233"/>
    </location>
</feature>
<keyword evidence="10" id="KW-1185">Reference proteome</keyword>
<dbReference type="HOGENOM" id="CLU_028518_1_1_7"/>
<evidence type="ECO:0000259" key="8">
    <source>
        <dbReference type="PROSITE" id="PS50928"/>
    </source>
</evidence>
<dbReference type="AlphaFoldDB" id="W4L876"/>
<evidence type="ECO:0000313" key="9">
    <source>
        <dbReference type="EMBL" id="ETW94268.1"/>
    </source>
</evidence>
<feature type="transmembrane region" description="Helical" evidence="7">
    <location>
        <begin position="108"/>
        <end position="130"/>
    </location>
</feature>
<organism evidence="9 10">
    <name type="scientific">Entotheonella factor</name>
    <dbReference type="NCBI Taxonomy" id="1429438"/>
    <lineage>
        <taxon>Bacteria</taxon>
        <taxon>Pseudomonadati</taxon>
        <taxon>Nitrospinota/Tectimicrobiota group</taxon>
        <taxon>Candidatus Tectimicrobiota</taxon>
        <taxon>Candidatus Entotheonellia</taxon>
        <taxon>Candidatus Entotheonellales</taxon>
        <taxon>Candidatus Entotheonellaceae</taxon>
        <taxon>Candidatus Entotheonella</taxon>
    </lineage>
</organism>
<dbReference type="CDD" id="cd06261">
    <property type="entry name" value="TM_PBP2"/>
    <property type="match status" value="1"/>
</dbReference>
<dbReference type="PROSITE" id="PS50928">
    <property type="entry name" value="ABC_TM1"/>
    <property type="match status" value="1"/>
</dbReference>
<keyword evidence="4 7" id="KW-0812">Transmembrane</keyword>